<organism evidence="2 3">
    <name type="scientific">Aulographum hederae CBS 113979</name>
    <dbReference type="NCBI Taxonomy" id="1176131"/>
    <lineage>
        <taxon>Eukaryota</taxon>
        <taxon>Fungi</taxon>
        <taxon>Dikarya</taxon>
        <taxon>Ascomycota</taxon>
        <taxon>Pezizomycotina</taxon>
        <taxon>Dothideomycetes</taxon>
        <taxon>Pleosporomycetidae</taxon>
        <taxon>Aulographales</taxon>
        <taxon>Aulographaceae</taxon>
    </lineage>
</organism>
<feature type="compositionally biased region" description="Polar residues" evidence="1">
    <location>
        <begin position="539"/>
        <end position="551"/>
    </location>
</feature>
<protein>
    <submittedName>
        <fullName evidence="2">Uncharacterized protein</fullName>
    </submittedName>
</protein>
<feature type="region of interest" description="Disordered" evidence="1">
    <location>
        <begin position="1"/>
        <end position="21"/>
    </location>
</feature>
<feature type="compositionally biased region" description="Polar residues" evidence="1">
    <location>
        <begin position="381"/>
        <end position="397"/>
    </location>
</feature>
<keyword evidence="3" id="KW-1185">Reference proteome</keyword>
<feature type="region of interest" description="Disordered" evidence="1">
    <location>
        <begin position="301"/>
        <end position="397"/>
    </location>
</feature>
<feature type="region of interest" description="Disordered" evidence="1">
    <location>
        <begin position="65"/>
        <end position="218"/>
    </location>
</feature>
<name>A0A6G1H795_9PEZI</name>
<dbReference type="EMBL" id="ML977146">
    <property type="protein sequence ID" value="KAF1989071.1"/>
    <property type="molecule type" value="Genomic_DNA"/>
</dbReference>
<gene>
    <name evidence="2" type="ORF">K402DRAFT_402263</name>
</gene>
<accession>A0A6G1H795</accession>
<feature type="compositionally biased region" description="Low complexity" evidence="1">
    <location>
        <begin position="325"/>
        <end position="369"/>
    </location>
</feature>
<reference evidence="2" key="1">
    <citation type="journal article" date="2020" name="Stud. Mycol.">
        <title>101 Dothideomycetes genomes: a test case for predicting lifestyles and emergence of pathogens.</title>
        <authorList>
            <person name="Haridas S."/>
            <person name="Albert R."/>
            <person name="Binder M."/>
            <person name="Bloem J."/>
            <person name="Labutti K."/>
            <person name="Salamov A."/>
            <person name="Andreopoulos B."/>
            <person name="Baker S."/>
            <person name="Barry K."/>
            <person name="Bills G."/>
            <person name="Bluhm B."/>
            <person name="Cannon C."/>
            <person name="Castanera R."/>
            <person name="Culley D."/>
            <person name="Daum C."/>
            <person name="Ezra D."/>
            <person name="Gonzalez J."/>
            <person name="Henrissat B."/>
            <person name="Kuo A."/>
            <person name="Liang C."/>
            <person name="Lipzen A."/>
            <person name="Lutzoni F."/>
            <person name="Magnuson J."/>
            <person name="Mondo S."/>
            <person name="Nolan M."/>
            <person name="Ohm R."/>
            <person name="Pangilinan J."/>
            <person name="Park H.-J."/>
            <person name="Ramirez L."/>
            <person name="Alfaro M."/>
            <person name="Sun H."/>
            <person name="Tritt A."/>
            <person name="Yoshinaga Y."/>
            <person name="Zwiers L.-H."/>
            <person name="Turgeon B."/>
            <person name="Goodwin S."/>
            <person name="Spatafora J."/>
            <person name="Crous P."/>
            <person name="Grigoriev I."/>
        </authorList>
    </citation>
    <scope>NUCLEOTIDE SEQUENCE</scope>
    <source>
        <strain evidence="2">CBS 113979</strain>
    </source>
</reference>
<proteinExistence type="predicted"/>
<dbReference type="Proteomes" id="UP000800041">
    <property type="component" value="Unassembled WGS sequence"/>
</dbReference>
<evidence type="ECO:0000313" key="3">
    <source>
        <dbReference type="Proteomes" id="UP000800041"/>
    </source>
</evidence>
<evidence type="ECO:0000256" key="1">
    <source>
        <dbReference type="SAM" id="MobiDB-lite"/>
    </source>
</evidence>
<feature type="compositionally biased region" description="Polar residues" evidence="1">
    <location>
        <begin position="171"/>
        <end position="207"/>
    </location>
</feature>
<sequence>MESRPISDCSESAAWIDPEFDETSDDLGDFIDSYISSWELPTVETYSLFPPPQAAKKYRREVAMHMPASPGGLRRTSTVRRSVRGRPISPVLGRKDQSHVDHRAKTLADDDNTESGAPQPADQPPSRFSFDDDLSDGEAKQMKPSALSVNPLRPFSHRGRDSTLRLAIPTSKASSITSPNRTPETSAKTPTSSARRSKSPWRTTASGFLNRRKSDFNAPTELQGGKYIKVGDTQRVGAKIRPVNSVDFQGIQKTPIGTRYMPENEKEDFVFKNMTSWPEQDAKDIIAEEPQNAAWEKECAVGPSPIGHPAQRLNNHNRIDSMGCDSTTSDNSTNTSSINESVSQPSTAPSTPCSSSVPSYYRASSDSSYTQSPLPSPNFKKANQSTVSLPESETPDIVSSTNAMTASPMNRALSKNTISSVGTNHTRRPSTSHVPHKVSLGLACDLDDMETHLTRLDDSRFQSQRFIRPEKRASKIHAQIQPKNPARFSTSAATDLKSVHERLSKLDDGRMLQRFSLRKAVIQEDDEIEESLADFLGSASPTKMETRQQPEPTLLTAKSKRQSDFGLSAPSKPRRMSFQGFRVSSLFSGRNTA</sequence>
<dbReference type="AlphaFoldDB" id="A0A6G1H795"/>
<feature type="compositionally biased region" description="Basic and acidic residues" evidence="1">
    <location>
        <begin position="93"/>
        <end position="108"/>
    </location>
</feature>
<evidence type="ECO:0000313" key="2">
    <source>
        <dbReference type="EMBL" id="KAF1989071.1"/>
    </source>
</evidence>
<feature type="region of interest" description="Disordered" evidence="1">
    <location>
        <begin position="537"/>
        <end position="576"/>
    </location>
</feature>